<organism evidence="1 2">
    <name type="scientific">Gimesia aquarii</name>
    <dbReference type="NCBI Taxonomy" id="2527964"/>
    <lineage>
        <taxon>Bacteria</taxon>
        <taxon>Pseudomonadati</taxon>
        <taxon>Planctomycetota</taxon>
        <taxon>Planctomycetia</taxon>
        <taxon>Planctomycetales</taxon>
        <taxon>Planctomycetaceae</taxon>
        <taxon>Gimesia</taxon>
    </lineage>
</organism>
<evidence type="ECO:0000313" key="2">
    <source>
        <dbReference type="Proteomes" id="UP000318384"/>
    </source>
</evidence>
<gene>
    <name evidence="1" type="ORF">V202x_26490</name>
</gene>
<dbReference type="Proteomes" id="UP000318384">
    <property type="component" value="Chromosome"/>
</dbReference>
<name>A0A517WVJ6_9PLAN</name>
<proteinExistence type="predicted"/>
<dbReference type="AlphaFoldDB" id="A0A517WVJ6"/>
<dbReference type="InterPro" id="IPR010838">
    <property type="entry name" value="DUF1444"/>
</dbReference>
<accession>A0A517WVJ6</accession>
<dbReference type="Pfam" id="PF07285">
    <property type="entry name" value="DUF1444"/>
    <property type="match status" value="1"/>
</dbReference>
<reference evidence="1 2" key="1">
    <citation type="submission" date="2019-03" db="EMBL/GenBank/DDBJ databases">
        <title>Deep-cultivation of Planctomycetes and their phenomic and genomic characterization uncovers novel biology.</title>
        <authorList>
            <person name="Wiegand S."/>
            <person name="Jogler M."/>
            <person name="Boedeker C."/>
            <person name="Pinto D."/>
            <person name="Vollmers J."/>
            <person name="Rivas-Marin E."/>
            <person name="Kohn T."/>
            <person name="Peeters S.H."/>
            <person name="Heuer A."/>
            <person name="Rast P."/>
            <person name="Oberbeckmann S."/>
            <person name="Bunk B."/>
            <person name="Jeske O."/>
            <person name="Meyerdierks A."/>
            <person name="Storesund J.E."/>
            <person name="Kallscheuer N."/>
            <person name="Luecker S."/>
            <person name="Lage O.M."/>
            <person name="Pohl T."/>
            <person name="Merkel B.J."/>
            <person name="Hornburger P."/>
            <person name="Mueller R.-W."/>
            <person name="Bruemmer F."/>
            <person name="Labrenz M."/>
            <person name="Spormann A.M."/>
            <person name="Op den Camp H."/>
            <person name="Overmann J."/>
            <person name="Amann R."/>
            <person name="Jetten M.S.M."/>
            <person name="Mascher T."/>
            <person name="Medema M.H."/>
            <person name="Devos D.P."/>
            <person name="Kaster A.-K."/>
            <person name="Ovreas L."/>
            <person name="Rohde M."/>
            <person name="Galperin M.Y."/>
            <person name="Jogler C."/>
        </authorList>
    </citation>
    <scope>NUCLEOTIDE SEQUENCE [LARGE SCALE GENOMIC DNA]</scope>
    <source>
        <strain evidence="1 2">V202</strain>
    </source>
</reference>
<protein>
    <recommendedName>
        <fullName evidence="3">DUF1444 family protein</fullName>
    </recommendedName>
</protein>
<keyword evidence="2" id="KW-1185">Reference proteome</keyword>
<evidence type="ECO:0000313" key="1">
    <source>
        <dbReference type="EMBL" id="QDU09276.1"/>
    </source>
</evidence>
<evidence type="ECO:0008006" key="3">
    <source>
        <dbReference type="Google" id="ProtNLM"/>
    </source>
</evidence>
<sequence length="433" mass="50436">MALSELHLNQWANYTGPANWYSLSYPSDWTREEKEGILQLSPAAGNATLTISCHWKSVLPRPQYDAELQIDFDQLFVKHRNIENRGPLAIEHESVGYSGEAIIQKSDSWWKELLRWAPFSQNNWHHWKLWLIREHSIQMVVTFFHDPELYEDLYETVQRILHSIQLSLDPANPPELFANEVLHVAQKKFPLMTSQLIPGFRLKFGESEINLTNFYRSYLTTPEYFEKNITTALATILQINEWGEAQTDPELSQIQDRIMPILLPKESWECHFPNFVGEPWVANLTIMYVVDESNAYWYIHEKLLRKWNISRDELHQIALNNLDRYFDHNQIELICMSKEDGPNMMIQSKPDAYNASQVLSNTFYQQARKFLGSEFLAGVPNRDFLLALSLSQSRIIEQIQHNIANDYLTMDHPLTDQLLVVTADGVSEYCGVS</sequence>
<dbReference type="EMBL" id="CP037422">
    <property type="protein sequence ID" value="QDU09276.1"/>
    <property type="molecule type" value="Genomic_DNA"/>
</dbReference>